<reference evidence="3" key="1">
    <citation type="submission" date="2017-02" db="UniProtKB">
        <authorList>
            <consortium name="WormBaseParasite"/>
        </authorList>
    </citation>
    <scope>IDENTIFICATION</scope>
</reference>
<dbReference type="Pfam" id="PF13683">
    <property type="entry name" value="rve_3"/>
    <property type="match status" value="1"/>
</dbReference>
<dbReference type="AlphaFoldDB" id="A0A0N5A066"/>
<dbReference type="PANTHER" id="PTHR37984:SF15">
    <property type="entry name" value="INTEGRASE CATALYTIC DOMAIN-CONTAINING PROTEIN"/>
    <property type="match status" value="1"/>
</dbReference>
<dbReference type="InterPro" id="IPR036397">
    <property type="entry name" value="RNaseH_sf"/>
</dbReference>
<proteinExistence type="predicted"/>
<dbReference type="SUPFAM" id="SSF53098">
    <property type="entry name" value="Ribonuclease H-like"/>
    <property type="match status" value="1"/>
</dbReference>
<sequence length="187" mass="21814">MDEDMKRKWKLCLQCLLNKEQPGKLVQIKKKFQDRPEEIWHTINADFMQVDNEYILVMVGEFSFPKIIRSDNGPAFASKIVAEYLKSVGIKQHFGSPHNHRGNAFVERFNRTLRETVRIHKGEPLNKTIAHFVYAYNRAKTKNGMSSATLLLNTADRFNNEPPIHNGYSGIHKLVKEVKREFNYRPL</sequence>
<feature type="domain" description="Integrase catalytic" evidence="1">
    <location>
        <begin position="65"/>
        <end position="178"/>
    </location>
</feature>
<evidence type="ECO:0000259" key="1">
    <source>
        <dbReference type="PROSITE" id="PS50994"/>
    </source>
</evidence>
<evidence type="ECO:0000313" key="3">
    <source>
        <dbReference type="WBParaSite" id="PTRK_0001468500.1"/>
    </source>
</evidence>
<dbReference type="PANTHER" id="PTHR37984">
    <property type="entry name" value="PROTEIN CBG26694"/>
    <property type="match status" value="1"/>
</dbReference>
<dbReference type="GO" id="GO:0015074">
    <property type="term" value="P:DNA integration"/>
    <property type="evidence" value="ECO:0007669"/>
    <property type="project" value="InterPro"/>
</dbReference>
<keyword evidence="2" id="KW-1185">Reference proteome</keyword>
<evidence type="ECO:0000313" key="2">
    <source>
        <dbReference type="Proteomes" id="UP000038045"/>
    </source>
</evidence>
<dbReference type="PROSITE" id="PS50994">
    <property type="entry name" value="INTEGRASE"/>
    <property type="match status" value="1"/>
</dbReference>
<name>A0A0N5A066_PARTI</name>
<dbReference type="InterPro" id="IPR001584">
    <property type="entry name" value="Integrase_cat-core"/>
</dbReference>
<dbReference type="GO" id="GO:0003676">
    <property type="term" value="F:nucleic acid binding"/>
    <property type="evidence" value="ECO:0007669"/>
    <property type="project" value="InterPro"/>
</dbReference>
<dbReference type="InterPro" id="IPR050951">
    <property type="entry name" value="Retrovirus_Pol_polyprotein"/>
</dbReference>
<dbReference type="InterPro" id="IPR012337">
    <property type="entry name" value="RNaseH-like_sf"/>
</dbReference>
<dbReference type="Gene3D" id="3.30.420.10">
    <property type="entry name" value="Ribonuclease H-like superfamily/Ribonuclease H"/>
    <property type="match status" value="1"/>
</dbReference>
<dbReference type="Proteomes" id="UP000038045">
    <property type="component" value="Unplaced"/>
</dbReference>
<dbReference type="WBParaSite" id="PTRK_0001468500.1">
    <property type="protein sequence ID" value="PTRK_0001468500.1"/>
    <property type="gene ID" value="PTRK_0001468500"/>
</dbReference>
<accession>A0A0N5A066</accession>
<organism evidence="2 3">
    <name type="scientific">Parastrongyloides trichosuri</name>
    <name type="common">Possum-specific nematode worm</name>
    <dbReference type="NCBI Taxonomy" id="131310"/>
    <lineage>
        <taxon>Eukaryota</taxon>
        <taxon>Metazoa</taxon>
        <taxon>Ecdysozoa</taxon>
        <taxon>Nematoda</taxon>
        <taxon>Chromadorea</taxon>
        <taxon>Rhabditida</taxon>
        <taxon>Tylenchina</taxon>
        <taxon>Panagrolaimomorpha</taxon>
        <taxon>Strongyloidoidea</taxon>
        <taxon>Strongyloididae</taxon>
        <taxon>Parastrongyloides</taxon>
    </lineage>
</organism>
<protein>
    <submittedName>
        <fullName evidence="3">Integrase catalytic domain-containing protein</fullName>
    </submittedName>
</protein>